<evidence type="ECO:0000313" key="1">
    <source>
        <dbReference type="EMBL" id="SDF80917.1"/>
    </source>
</evidence>
<evidence type="ECO:0000313" key="2">
    <source>
        <dbReference type="Proteomes" id="UP000199245"/>
    </source>
</evidence>
<name>A0A1G7P494_9BRAD</name>
<accession>A0A1G7P494</accession>
<protein>
    <submittedName>
        <fullName evidence="1">Uncharacterized protein</fullName>
    </submittedName>
</protein>
<dbReference type="EMBL" id="FMZW01000075">
    <property type="protein sequence ID" value="SDF80917.1"/>
    <property type="molecule type" value="Genomic_DNA"/>
</dbReference>
<dbReference type="AlphaFoldDB" id="A0A1G7P494"/>
<proteinExistence type="predicted"/>
<reference evidence="1 2" key="1">
    <citation type="submission" date="2016-10" db="EMBL/GenBank/DDBJ databases">
        <authorList>
            <person name="de Groot N.N."/>
        </authorList>
    </citation>
    <scope>NUCLEOTIDE SEQUENCE [LARGE SCALE GENOMIC DNA]</scope>
    <source>
        <strain evidence="1 2">R5</strain>
    </source>
</reference>
<sequence length="71" mass="8505">MACHFYRLLYRFRMRAYAETLFRRSRHEKQERLWLQCSLMRLGSELRQSDHWSSAAGQPVQDAAEAIFSPI</sequence>
<dbReference type="Proteomes" id="UP000199245">
    <property type="component" value="Unassembled WGS sequence"/>
</dbReference>
<organism evidence="1 2">
    <name type="scientific">Bradyrhizobium brasilense</name>
    <dbReference type="NCBI Taxonomy" id="1419277"/>
    <lineage>
        <taxon>Bacteria</taxon>
        <taxon>Pseudomonadati</taxon>
        <taxon>Pseudomonadota</taxon>
        <taxon>Alphaproteobacteria</taxon>
        <taxon>Hyphomicrobiales</taxon>
        <taxon>Nitrobacteraceae</taxon>
        <taxon>Bradyrhizobium</taxon>
    </lineage>
</organism>
<gene>
    <name evidence="1" type="ORF">SAMN05216337_107512</name>
</gene>